<reference evidence="5" key="1">
    <citation type="journal article" date="2020" name="Stud. Mycol.">
        <title>101 Dothideomycetes genomes: a test case for predicting lifestyles and emergence of pathogens.</title>
        <authorList>
            <person name="Haridas S."/>
            <person name="Albert R."/>
            <person name="Binder M."/>
            <person name="Bloem J."/>
            <person name="Labutti K."/>
            <person name="Salamov A."/>
            <person name="Andreopoulos B."/>
            <person name="Baker S."/>
            <person name="Barry K."/>
            <person name="Bills G."/>
            <person name="Bluhm B."/>
            <person name="Cannon C."/>
            <person name="Castanera R."/>
            <person name="Culley D."/>
            <person name="Daum C."/>
            <person name="Ezra D."/>
            <person name="Gonzalez J."/>
            <person name="Henrissat B."/>
            <person name="Kuo A."/>
            <person name="Liang C."/>
            <person name="Lipzen A."/>
            <person name="Lutzoni F."/>
            <person name="Magnuson J."/>
            <person name="Mondo S."/>
            <person name="Nolan M."/>
            <person name="Ohm R."/>
            <person name="Pangilinan J."/>
            <person name="Park H.-J."/>
            <person name="Ramirez L."/>
            <person name="Alfaro M."/>
            <person name="Sun H."/>
            <person name="Tritt A."/>
            <person name="Yoshinaga Y."/>
            <person name="Zwiers L.-H."/>
            <person name="Turgeon B."/>
            <person name="Goodwin S."/>
            <person name="Spatafora J."/>
            <person name="Crous P."/>
            <person name="Grigoriev I."/>
        </authorList>
    </citation>
    <scope>NUCLEOTIDE SEQUENCE</scope>
    <source>
        <strain evidence="5">CBS 107.79</strain>
    </source>
</reference>
<protein>
    <submittedName>
        <fullName evidence="5">Uncharacterized protein</fullName>
    </submittedName>
</protein>
<organism evidence="5 6">
    <name type="scientific">Bimuria novae-zelandiae CBS 107.79</name>
    <dbReference type="NCBI Taxonomy" id="1447943"/>
    <lineage>
        <taxon>Eukaryota</taxon>
        <taxon>Fungi</taxon>
        <taxon>Dikarya</taxon>
        <taxon>Ascomycota</taxon>
        <taxon>Pezizomycotina</taxon>
        <taxon>Dothideomycetes</taxon>
        <taxon>Pleosporomycetidae</taxon>
        <taxon>Pleosporales</taxon>
        <taxon>Massarineae</taxon>
        <taxon>Didymosphaeriaceae</taxon>
        <taxon>Bimuria</taxon>
    </lineage>
</organism>
<dbReference type="AlphaFoldDB" id="A0A6A5UI56"/>
<evidence type="ECO:0000313" key="5">
    <source>
        <dbReference type="EMBL" id="KAF1964020.1"/>
    </source>
</evidence>
<evidence type="ECO:0000256" key="3">
    <source>
        <dbReference type="ARBA" id="ARBA00022989"/>
    </source>
</evidence>
<gene>
    <name evidence="5" type="ORF">BU23DRAFT_576026</name>
</gene>
<dbReference type="OrthoDB" id="413079at2759"/>
<name>A0A6A5UI56_9PLEO</name>
<keyword evidence="2" id="KW-0812">Transmembrane</keyword>
<dbReference type="PANTHER" id="PTHR23514:SF6">
    <property type="entry name" value="MAJOR FACILITATOR SUPERFAMILY (MFS) PROFILE DOMAIN-CONTAINING PROTEIN"/>
    <property type="match status" value="1"/>
</dbReference>
<dbReference type="PANTHER" id="PTHR23514">
    <property type="entry name" value="BYPASS OF STOP CODON PROTEIN 6"/>
    <property type="match status" value="1"/>
</dbReference>
<keyword evidence="6" id="KW-1185">Reference proteome</keyword>
<dbReference type="InterPro" id="IPR036259">
    <property type="entry name" value="MFS_trans_sf"/>
</dbReference>
<accession>A0A6A5UI56</accession>
<evidence type="ECO:0000256" key="4">
    <source>
        <dbReference type="ARBA" id="ARBA00023136"/>
    </source>
</evidence>
<dbReference type="Proteomes" id="UP000800036">
    <property type="component" value="Unassembled WGS sequence"/>
</dbReference>
<dbReference type="GO" id="GO:0016020">
    <property type="term" value="C:membrane"/>
    <property type="evidence" value="ECO:0007669"/>
    <property type="project" value="UniProtKB-SubCell"/>
</dbReference>
<dbReference type="Gene3D" id="1.20.1250.20">
    <property type="entry name" value="MFS general substrate transporter like domains"/>
    <property type="match status" value="1"/>
</dbReference>
<sequence>MSRPGSPAAGNVAAIMQTWNNSPLNNPLLSSLQRTASQQAFPETPEAKSKSKDLKLALKNKVTVFGALLIFAYQGAEVSISGRVIPFLINYRGGDPVRVGYVTAGFRGGIVVGRFVLTHFVTDLTVGTLCLQLLVWLVPNVIGDAVAVGLLGLLLGPVYPCA</sequence>
<dbReference type="InterPro" id="IPR051788">
    <property type="entry name" value="MFS_Transporter"/>
</dbReference>
<dbReference type="SUPFAM" id="SSF103473">
    <property type="entry name" value="MFS general substrate transporter"/>
    <property type="match status" value="1"/>
</dbReference>
<comment type="subcellular location">
    <subcellularLocation>
        <location evidence="1">Membrane</location>
        <topology evidence="1">Multi-pass membrane protein</topology>
    </subcellularLocation>
</comment>
<evidence type="ECO:0000256" key="2">
    <source>
        <dbReference type="ARBA" id="ARBA00022692"/>
    </source>
</evidence>
<keyword evidence="4" id="KW-0472">Membrane</keyword>
<evidence type="ECO:0000256" key="1">
    <source>
        <dbReference type="ARBA" id="ARBA00004141"/>
    </source>
</evidence>
<evidence type="ECO:0000313" key="6">
    <source>
        <dbReference type="Proteomes" id="UP000800036"/>
    </source>
</evidence>
<proteinExistence type="predicted"/>
<keyword evidence="3" id="KW-1133">Transmembrane helix</keyword>
<dbReference type="EMBL" id="ML976818">
    <property type="protein sequence ID" value="KAF1964020.1"/>
    <property type="molecule type" value="Genomic_DNA"/>
</dbReference>